<evidence type="ECO:0000256" key="2">
    <source>
        <dbReference type="ARBA" id="ARBA00022514"/>
    </source>
</evidence>
<dbReference type="SUPFAM" id="SSF47266">
    <property type="entry name" value="4-helical cytokines"/>
    <property type="match status" value="1"/>
</dbReference>
<dbReference type="Gene3D" id="1.20.1250.10">
    <property type="match status" value="1"/>
</dbReference>
<evidence type="ECO:0000256" key="1">
    <source>
        <dbReference type="ARBA" id="ARBA00004613"/>
    </source>
</evidence>
<organism evidence="8 9">
    <name type="scientific">Chanos chanos</name>
    <name type="common">Milkfish</name>
    <name type="synonym">Mugil chanos</name>
    <dbReference type="NCBI Taxonomy" id="29144"/>
    <lineage>
        <taxon>Eukaryota</taxon>
        <taxon>Metazoa</taxon>
        <taxon>Chordata</taxon>
        <taxon>Craniata</taxon>
        <taxon>Vertebrata</taxon>
        <taxon>Euteleostomi</taxon>
        <taxon>Actinopterygii</taxon>
        <taxon>Neopterygii</taxon>
        <taxon>Teleostei</taxon>
        <taxon>Ostariophysi</taxon>
        <taxon>Gonorynchiformes</taxon>
        <taxon>Chanidae</taxon>
        <taxon>Chanos</taxon>
    </lineage>
</organism>
<feature type="signal peptide" evidence="7">
    <location>
        <begin position="1"/>
        <end position="20"/>
    </location>
</feature>
<evidence type="ECO:0000256" key="5">
    <source>
        <dbReference type="ARBA" id="ARBA00023157"/>
    </source>
</evidence>
<dbReference type="PANTHER" id="PTHR11691:SF62">
    <property type="entry name" value="INTERFERON PHI 2-RELATED"/>
    <property type="match status" value="1"/>
</dbReference>
<dbReference type="InterPro" id="IPR009079">
    <property type="entry name" value="4_helix_cytokine-like_core"/>
</dbReference>
<dbReference type="InterPro" id="IPR000471">
    <property type="entry name" value="Interferon_alpha/beta/delta"/>
</dbReference>
<keyword evidence="3" id="KW-0964">Secreted</keyword>
<sequence length="192" mass="22485">MVFQSFTFLSAMLSVSMVWTMPTTCRLQVKLVETTFNLLEEMTGHFPFQCLPYNILIGFPKAAFQSDSSQQYNIGATKAVYDALKKIYLLFENDVFPDTWDAKTLDVFQNILYRQIEESKCVMDWTQGSQDDFPVRERVLSIFFEKITTYLQEKDFSFCAWETARKELLYALRFILKHASKHILWSSEQRGA</sequence>
<keyword evidence="7" id="KW-0732">Signal</keyword>
<comment type="similarity">
    <text evidence="6">Belongs to the alpha/beta interferon family.</text>
</comment>
<dbReference type="GO" id="GO:0005615">
    <property type="term" value="C:extracellular space"/>
    <property type="evidence" value="ECO:0007669"/>
    <property type="project" value="UniProtKB-KW"/>
</dbReference>
<protein>
    <submittedName>
        <fullName evidence="9">Interferon alpha-1/13-like</fullName>
    </submittedName>
</protein>
<evidence type="ECO:0000256" key="7">
    <source>
        <dbReference type="SAM" id="SignalP"/>
    </source>
</evidence>
<evidence type="ECO:0000313" key="8">
    <source>
        <dbReference type="Proteomes" id="UP000504632"/>
    </source>
</evidence>
<evidence type="ECO:0000256" key="6">
    <source>
        <dbReference type="RuleBase" id="RU000436"/>
    </source>
</evidence>
<dbReference type="GeneID" id="115829817"/>
<keyword evidence="2 6" id="KW-0202">Cytokine</keyword>
<evidence type="ECO:0000256" key="3">
    <source>
        <dbReference type="ARBA" id="ARBA00022525"/>
    </source>
</evidence>
<keyword evidence="8" id="KW-1185">Reference proteome</keyword>
<dbReference type="GO" id="GO:0051607">
    <property type="term" value="P:defense response to virus"/>
    <property type="evidence" value="ECO:0007669"/>
    <property type="project" value="UniProtKB-KW"/>
</dbReference>
<reference evidence="9" key="1">
    <citation type="submission" date="2025-08" db="UniProtKB">
        <authorList>
            <consortium name="RefSeq"/>
        </authorList>
    </citation>
    <scope>IDENTIFICATION</scope>
</reference>
<comment type="subcellular location">
    <subcellularLocation>
        <location evidence="1">Secreted</location>
    </subcellularLocation>
</comment>
<dbReference type="InParanoid" id="A0A6J2WZT2"/>
<dbReference type="OrthoDB" id="8922121at2759"/>
<dbReference type="PANTHER" id="PTHR11691">
    <property type="entry name" value="TYPE I INTERFERON"/>
    <property type="match status" value="1"/>
</dbReference>
<proteinExistence type="inferred from homology"/>
<dbReference type="PRINTS" id="PR00266">
    <property type="entry name" value="INTERFERONAB"/>
</dbReference>
<keyword evidence="4 6" id="KW-0051">Antiviral defense</keyword>
<evidence type="ECO:0000313" key="9">
    <source>
        <dbReference type="RefSeq" id="XP_030649840.1"/>
    </source>
</evidence>
<dbReference type="RefSeq" id="XP_030649840.1">
    <property type="nucleotide sequence ID" value="XM_030793980.1"/>
</dbReference>
<gene>
    <name evidence="9" type="primary">LOC115829817</name>
</gene>
<dbReference type="GO" id="GO:0005126">
    <property type="term" value="F:cytokine receptor binding"/>
    <property type="evidence" value="ECO:0007669"/>
    <property type="project" value="InterPro"/>
</dbReference>
<dbReference type="GO" id="GO:0005125">
    <property type="term" value="F:cytokine activity"/>
    <property type="evidence" value="ECO:0007669"/>
    <property type="project" value="UniProtKB-KW"/>
</dbReference>
<accession>A0A6J2WZT2</accession>
<feature type="chain" id="PRO_5027068805" evidence="7">
    <location>
        <begin position="21"/>
        <end position="192"/>
    </location>
</feature>
<dbReference type="Proteomes" id="UP000504632">
    <property type="component" value="Chromosome 16"/>
</dbReference>
<evidence type="ECO:0000256" key="4">
    <source>
        <dbReference type="ARBA" id="ARBA00023118"/>
    </source>
</evidence>
<name>A0A6J2WZT2_CHACN</name>
<dbReference type="AlphaFoldDB" id="A0A6J2WZT2"/>
<dbReference type="SMART" id="SM00076">
    <property type="entry name" value="IFabd"/>
    <property type="match status" value="1"/>
</dbReference>
<dbReference type="Pfam" id="PF00143">
    <property type="entry name" value="Interferon"/>
    <property type="match status" value="1"/>
</dbReference>
<keyword evidence="5" id="KW-1015">Disulfide bond</keyword>